<keyword evidence="2" id="KW-0663">Pyridoxal phosphate</keyword>
<proteinExistence type="predicted"/>
<evidence type="ECO:0000313" key="6">
    <source>
        <dbReference type="Proteomes" id="UP001501747"/>
    </source>
</evidence>
<dbReference type="InterPro" id="IPR050147">
    <property type="entry name" value="Ser/Thr_Dehydratase"/>
</dbReference>
<dbReference type="Proteomes" id="UP001501747">
    <property type="component" value="Unassembled WGS sequence"/>
</dbReference>
<dbReference type="InterPro" id="IPR000634">
    <property type="entry name" value="Ser/Thr_deHydtase_PyrdxlP-BS"/>
</dbReference>
<accession>A0ABP7TPD2</accession>
<dbReference type="InterPro" id="IPR036052">
    <property type="entry name" value="TrpB-like_PALP_sf"/>
</dbReference>
<dbReference type="RefSeq" id="WP_344882564.1">
    <property type="nucleotide sequence ID" value="NZ_BAABAL010000019.1"/>
</dbReference>
<name>A0ABP7TPD2_9PSEU</name>
<dbReference type="PROSITE" id="PS00165">
    <property type="entry name" value="DEHYDRATASE_SER_THR"/>
    <property type="match status" value="1"/>
</dbReference>
<comment type="cofactor">
    <cofactor evidence="1">
        <name>pyridoxal 5'-phosphate</name>
        <dbReference type="ChEBI" id="CHEBI:597326"/>
    </cofactor>
</comment>
<reference evidence="6" key="1">
    <citation type="journal article" date="2019" name="Int. J. Syst. Evol. Microbiol.">
        <title>The Global Catalogue of Microorganisms (GCM) 10K type strain sequencing project: providing services to taxonomists for standard genome sequencing and annotation.</title>
        <authorList>
            <consortium name="The Broad Institute Genomics Platform"/>
            <consortium name="The Broad Institute Genome Sequencing Center for Infectious Disease"/>
            <person name="Wu L."/>
            <person name="Ma J."/>
        </authorList>
    </citation>
    <scope>NUCLEOTIDE SEQUENCE [LARGE SCALE GENOMIC DNA]</scope>
    <source>
        <strain evidence="6">JCM 17342</strain>
    </source>
</reference>
<keyword evidence="6" id="KW-1185">Reference proteome</keyword>
<evidence type="ECO:0000313" key="5">
    <source>
        <dbReference type="EMBL" id="GAA4028514.1"/>
    </source>
</evidence>
<organism evidence="5 6">
    <name type="scientific">Allokutzneria multivorans</name>
    <dbReference type="NCBI Taxonomy" id="1142134"/>
    <lineage>
        <taxon>Bacteria</taxon>
        <taxon>Bacillati</taxon>
        <taxon>Actinomycetota</taxon>
        <taxon>Actinomycetes</taxon>
        <taxon>Pseudonocardiales</taxon>
        <taxon>Pseudonocardiaceae</taxon>
        <taxon>Allokutzneria</taxon>
    </lineage>
</organism>
<evidence type="ECO:0000256" key="3">
    <source>
        <dbReference type="ARBA" id="ARBA00023239"/>
    </source>
</evidence>
<evidence type="ECO:0000256" key="2">
    <source>
        <dbReference type="ARBA" id="ARBA00022898"/>
    </source>
</evidence>
<comment type="caution">
    <text evidence="5">The sequence shown here is derived from an EMBL/GenBank/DDBJ whole genome shotgun (WGS) entry which is preliminary data.</text>
</comment>
<dbReference type="EMBL" id="BAABAL010000019">
    <property type="protein sequence ID" value="GAA4028514.1"/>
    <property type="molecule type" value="Genomic_DNA"/>
</dbReference>
<protein>
    <submittedName>
        <fullName evidence="5">Threonine/serine dehydratase</fullName>
    </submittedName>
</protein>
<dbReference type="PANTHER" id="PTHR48078">
    <property type="entry name" value="THREONINE DEHYDRATASE, MITOCHONDRIAL-RELATED"/>
    <property type="match status" value="1"/>
</dbReference>
<evidence type="ECO:0000256" key="1">
    <source>
        <dbReference type="ARBA" id="ARBA00001933"/>
    </source>
</evidence>
<dbReference type="NCBIfam" id="NF006094">
    <property type="entry name" value="PRK08246.1"/>
    <property type="match status" value="1"/>
</dbReference>
<dbReference type="InterPro" id="IPR001926">
    <property type="entry name" value="TrpB-like_PALP"/>
</dbReference>
<dbReference type="SUPFAM" id="SSF53686">
    <property type="entry name" value="Tryptophan synthase beta subunit-like PLP-dependent enzymes"/>
    <property type="match status" value="1"/>
</dbReference>
<dbReference type="Gene3D" id="3.40.50.1100">
    <property type="match status" value="2"/>
</dbReference>
<dbReference type="PANTHER" id="PTHR48078:SF6">
    <property type="entry name" value="L-THREONINE DEHYDRATASE CATABOLIC TDCB"/>
    <property type="match status" value="1"/>
</dbReference>
<dbReference type="Pfam" id="PF00291">
    <property type="entry name" value="PALP"/>
    <property type="match status" value="1"/>
</dbReference>
<gene>
    <name evidence="5" type="ORF">GCM10022247_61860</name>
</gene>
<keyword evidence="3" id="KW-0456">Lyase</keyword>
<evidence type="ECO:0000259" key="4">
    <source>
        <dbReference type="Pfam" id="PF00291"/>
    </source>
</evidence>
<sequence length="292" mass="29907">MPSPSAARIAPYVRRTPLLRLTIDGRPLVLKLEHLQLTGSFKLRGAINALLSGPRPDLAVTASGGNHGMGVATAAQHLGIPARVHVPSTAPESKLRRVRALGAEVVLHAGGYAAALATALKEGEKPGVRFVHAYDDPDVVAGQSTVGEEIIEDAPDVDSVVVAVGGGGLITGIASVIGPRTVVAVEPTTCSCFNTALAAGRPVDSTVDSVAASALGAVRVGTLAFEALHKRALSLLVTDEEILSARDRLWEECRLAVEPAAAVPFAAWLAGAVPGALPCVVLCGANSDWSPA</sequence>
<feature type="domain" description="Tryptophan synthase beta chain-like PALP" evidence="4">
    <location>
        <begin position="10"/>
        <end position="284"/>
    </location>
</feature>